<reference evidence="1" key="1">
    <citation type="submission" date="2016-10" db="EMBL/GenBank/DDBJ databases">
        <authorList>
            <person name="Benchimol M."/>
            <person name="Almeida L.G."/>
            <person name="Vasconcelos A.T."/>
            <person name="Perreira-Neves A."/>
            <person name="Rosa I.A."/>
            <person name="Tasca T."/>
            <person name="Bogo M.R."/>
            <person name="de Souza W."/>
        </authorList>
    </citation>
    <scope>NUCLEOTIDE SEQUENCE [LARGE SCALE GENOMIC DNA]</scope>
    <source>
        <strain evidence="1">K</strain>
    </source>
</reference>
<name>A0A1J4JH17_9EUKA</name>
<comment type="caution">
    <text evidence="1">The sequence shown here is derived from an EMBL/GenBank/DDBJ whole genome shotgun (WGS) entry which is preliminary data.</text>
</comment>
<sequence length="193" mass="21849">MTRLHITVQSITFPEGYVKKNDDIRISYTSYPTHQKDNFTFSAKDLGSINKHWVLDNTSAKIEKISFIIRRKSFILNDPIIGVFCLRTCNIPTDYAKDIEDNLSASQANVGDRILTTTGTIRLHVHYEGANTRRMSHPTVSINPDFAIQLPKVNQSTSMTMDSPPPLKRYQGHPKDQMKQGILGSEGMFVDSF</sequence>
<dbReference type="Proteomes" id="UP000179807">
    <property type="component" value="Unassembled WGS sequence"/>
</dbReference>
<dbReference type="RefSeq" id="XP_068350028.1">
    <property type="nucleotide sequence ID" value="XM_068490427.1"/>
</dbReference>
<proteinExistence type="predicted"/>
<dbReference type="AlphaFoldDB" id="A0A1J4JH17"/>
<evidence type="ECO:0000313" key="1">
    <source>
        <dbReference type="EMBL" id="OHS96891.1"/>
    </source>
</evidence>
<dbReference type="VEuPathDB" id="TrichDB:TRFO_01983"/>
<dbReference type="EMBL" id="MLAK01001148">
    <property type="protein sequence ID" value="OHS96891.1"/>
    <property type="molecule type" value="Genomic_DNA"/>
</dbReference>
<organism evidence="1 2">
    <name type="scientific">Tritrichomonas foetus</name>
    <dbReference type="NCBI Taxonomy" id="1144522"/>
    <lineage>
        <taxon>Eukaryota</taxon>
        <taxon>Metamonada</taxon>
        <taxon>Parabasalia</taxon>
        <taxon>Tritrichomonadida</taxon>
        <taxon>Tritrichomonadidae</taxon>
        <taxon>Tritrichomonas</taxon>
    </lineage>
</organism>
<gene>
    <name evidence="1" type="ORF">TRFO_01983</name>
</gene>
<protein>
    <recommendedName>
        <fullName evidence="3">C2 NT-type domain-containing protein</fullName>
    </recommendedName>
</protein>
<evidence type="ECO:0000313" key="2">
    <source>
        <dbReference type="Proteomes" id="UP000179807"/>
    </source>
</evidence>
<evidence type="ECO:0008006" key="3">
    <source>
        <dbReference type="Google" id="ProtNLM"/>
    </source>
</evidence>
<dbReference type="GeneID" id="94825131"/>
<accession>A0A1J4JH17</accession>
<keyword evidence="2" id="KW-1185">Reference proteome</keyword>